<dbReference type="GO" id="GO:0019774">
    <property type="term" value="C:proteasome core complex, beta-subunit complex"/>
    <property type="evidence" value="ECO:0007669"/>
    <property type="project" value="UniProtKB-UniRule"/>
</dbReference>
<keyword evidence="2 4" id="KW-0647">Proteasome</keyword>
<reference evidence="7" key="1">
    <citation type="submission" date="2022-11" db="UniProtKB">
        <authorList>
            <consortium name="WormBaseParasite"/>
        </authorList>
    </citation>
    <scope>IDENTIFICATION</scope>
</reference>
<sequence>VLLHLPVLNLVMSVEASLSHAGFMSDARSHTLSPSCSGSSVIGIKFKGGVIIAADALVSYGSLARYTNFDRVLKVNECTALACSGDIADFQYLAKHISRQVLTESLLGDGFTTSPQALHSWITRVMYHRRSQLNPLWNSYIVGGVQKDGTPYLGCTNMLGVAFTENCVATGFGSYLALPLLRKVIETKADSNIANLTYDDALAALKDTMTVLFYRDGRAFNMYKIAVVTKDGVSVSDNQKAEVNWQIAETVAGYE</sequence>
<evidence type="ECO:0000256" key="2">
    <source>
        <dbReference type="ARBA" id="ARBA00022942"/>
    </source>
</evidence>
<dbReference type="Gene3D" id="3.60.20.10">
    <property type="entry name" value="Glutamine Phosphoribosylpyrophosphate, subunit 1, domain 1"/>
    <property type="match status" value="1"/>
</dbReference>
<evidence type="ECO:0000313" key="7">
    <source>
        <dbReference type="WBParaSite" id="maker-E.canG7_contigs_3209-snap-gene-0.27-mRNA-1"/>
    </source>
</evidence>
<evidence type="ECO:0000256" key="1">
    <source>
        <dbReference type="ARBA" id="ARBA00022490"/>
    </source>
</evidence>
<dbReference type="PROSITE" id="PS00854">
    <property type="entry name" value="PROTEASOME_BETA_1"/>
    <property type="match status" value="1"/>
</dbReference>
<dbReference type="CDD" id="cd03760">
    <property type="entry name" value="proteasome_beta_type_4"/>
    <property type="match status" value="1"/>
</dbReference>
<dbReference type="SUPFAM" id="SSF56235">
    <property type="entry name" value="N-terminal nucleophile aminohydrolases (Ntn hydrolases)"/>
    <property type="match status" value="1"/>
</dbReference>
<dbReference type="InterPro" id="IPR023333">
    <property type="entry name" value="Proteasome_suB-type"/>
</dbReference>
<dbReference type="InterPro" id="IPR001353">
    <property type="entry name" value="Proteasome_sua/b"/>
</dbReference>
<dbReference type="Proteomes" id="UP000887562">
    <property type="component" value="Unplaced"/>
</dbReference>
<comment type="function">
    <text evidence="4">Non-catalytic component of the proteasome.</text>
</comment>
<protein>
    <recommendedName>
        <fullName evidence="4">Proteasome subunit beta</fullName>
    </recommendedName>
</protein>
<dbReference type="WBParaSite" id="maker-E.canG7_contigs_3209-snap-gene-0.27-mRNA-1">
    <property type="protein sequence ID" value="maker-E.canG7_contigs_3209-snap-gene-0.27-mRNA-1"/>
    <property type="gene ID" value="EcG7_05844"/>
</dbReference>
<dbReference type="Pfam" id="PF00227">
    <property type="entry name" value="Proteasome"/>
    <property type="match status" value="1"/>
</dbReference>
<accession>A0A915ETX4</accession>
<dbReference type="PANTHER" id="PTHR32194">
    <property type="entry name" value="METALLOPROTEASE TLDD"/>
    <property type="match status" value="1"/>
</dbReference>
<organism evidence="6 7">
    <name type="scientific">Echinococcus canadensis</name>
    <dbReference type="NCBI Taxonomy" id="519352"/>
    <lineage>
        <taxon>Eukaryota</taxon>
        <taxon>Metazoa</taxon>
        <taxon>Spiralia</taxon>
        <taxon>Lophotrochozoa</taxon>
        <taxon>Platyhelminthes</taxon>
        <taxon>Cestoda</taxon>
        <taxon>Eucestoda</taxon>
        <taxon>Cyclophyllidea</taxon>
        <taxon>Taeniidae</taxon>
        <taxon>Echinococcus</taxon>
        <taxon>Echinococcus canadensis group</taxon>
    </lineage>
</organism>
<dbReference type="GO" id="GO:0051603">
    <property type="term" value="P:proteolysis involved in protein catabolic process"/>
    <property type="evidence" value="ECO:0007669"/>
    <property type="project" value="InterPro"/>
</dbReference>
<dbReference type="GO" id="GO:0005737">
    <property type="term" value="C:cytoplasm"/>
    <property type="evidence" value="ECO:0007669"/>
    <property type="project" value="UniProtKB-SubCell"/>
</dbReference>
<dbReference type="PIRSF" id="PIRSF001213">
    <property type="entry name" value="Psome_endopept_beta"/>
    <property type="match status" value="1"/>
</dbReference>
<feature type="signal peptide" evidence="5">
    <location>
        <begin position="1"/>
        <end position="16"/>
    </location>
</feature>
<dbReference type="PANTHER" id="PTHR32194:SF6">
    <property type="entry name" value="PROTEASOME SUBUNIT BETA"/>
    <property type="match status" value="1"/>
</dbReference>
<proteinExistence type="inferred from homology"/>
<dbReference type="AlphaFoldDB" id="A0A915ETX4"/>
<dbReference type="InterPro" id="IPR016295">
    <property type="entry name" value="Proteasome_beta4"/>
</dbReference>
<keyword evidence="5" id="KW-0732">Signal</keyword>
<comment type="similarity">
    <text evidence="4">Belongs to the peptidase T1B family.</text>
</comment>
<comment type="subcellular location">
    <subcellularLocation>
        <location evidence="4">Cytoplasm</location>
    </subcellularLocation>
    <subcellularLocation>
        <location evidence="4">Nucleus</location>
    </subcellularLocation>
</comment>
<name>A0A915ETX4_9CEST</name>
<evidence type="ECO:0000313" key="6">
    <source>
        <dbReference type="Proteomes" id="UP000887562"/>
    </source>
</evidence>
<dbReference type="InterPro" id="IPR029055">
    <property type="entry name" value="Ntn_hydrolases_N"/>
</dbReference>
<dbReference type="InterPro" id="IPR016050">
    <property type="entry name" value="Proteasome_bsu_CS"/>
</dbReference>
<evidence type="ECO:0000256" key="5">
    <source>
        <dbReference type="SAM" id="SignalP"/>
    </source>
</evidence>
<dbReference type="GO" id="GO:0005634">
    <property type="term" value="C:nucleus"/>
    <property type="evidence" value="ECO:0007669"/>
    <property type="project" value="UniProtKB-SubCell"/>
</dbReference>
<keyword evidence="1 4" id="KW-0963">Cytoplasm</keyword>
<keyword evidence="6" id="KW-1185">Reference proteome</keyword>
<feature type="chain" id="PRO_5036861588" description="Proteasome subunit beta" evidence="5">
    <location>
        <begin position="17"/>
        <end position="255"/>
    </location>
</feature>
<keyword evidence="3 4" id="KW-0539">Nucleus</keyword>
<evidence type="ECO:0000256" key="4">
    <source>
        <dbReference type="PIRNR" id="PIRNR001213"/>
    </source>
</evidence>
<evidence type="ECO:0000256" key="3">
    <source>
        <dbReference type="ARBA" id="ARBA00023242"/>
    </source>
</evidence>